<name>A0AAU6PI84_9GAMM</name>
<proteinExistence type="predicted"/>
<sequence>MFFFVNNGHLYLTKPLGVTMKKLVLLFGLTFALSFNVLADAKDGVVALGDDATEAQMQLVRDGAKTRCEDIDDEDQREVCVVDYFAQHNLEEEPSCD</sequence>
<gene>
    <name evidence="1" type="ORF">Ctma_1452</name>
</gene>
<organism evidence="1">
    <name type="scientific">Catillopecten margaritatus gill symbiont</name>
    <dbReference type="NCBI Taxonomy" id="3083288"/>
    <lineage>
        <taxon>Bacteria</taxon>
        <taxon>Pseudomonadati</taxon>
        <taxon>Pseudomonadota</taxon>
        <taxon>Gammaproteobacteria</taxon>
        <taxon>sulfur-oxidizing symbionts</taxon>
    </lineage>
</organism>
<accession>A0AAU6PI84</accession>
<evidence type="ECO:0000313" key="1">
    <source>
        <dbReference type="EMBL" id="WXU00723.1"/>
    </source>
</evidence>
<dbReference type="AlphaFoldDB" id="A0AAU6PI84"/>
<protein>
    <submittedName>
        <fullName evidence="1">Uncharacterized protein</fullName>
    </submittedName>
</protein>
<dbReference type="EMBL" id="CP138327">
    <property type="protein sequence ID" value="WXU00723.1"/>
    <property type="molecule type" value="Genomic_DNA"/>
</dbReference>
<reference evidence="1" key="1">
    <citation type="submission" date="2023-10" db="EMBL/GenBank/DDBJ databases">
        <title>The first scallop-associated chemosynthetic bacterial symbiont.</title>
        <authorList>
            <person name="Lin Y.-T."/>
            <person name="Sun J."/>
            <person name="Ip J.C.-H."/>
            <person name="He X."/>
            <person name="Gao Z.-M."/>
            <person name="Perez M."/>
            <person name="Xu T."/>
            <person name="Qian P.-Y."/>
            <person name="Qiu J.-W."/>
        </authorList>
    </citation>
    <scope>NUCLEOTIDE SEQUENCE</scope>
    <source>
        <strain evidence="1">Gill1</strain>
    </source>
</reference>